<feature type="transmembrane region" description="Helical" evidence="1">
    <location>
        <begin position="206"/>
        <end position="227"/>
    </location>
</feature>
<feature type="transmembrane region" description="Helical" evidence="1">
    <location>
        <begin position="247"/>
        <end position="268"/>
    </location>
</feature>
<feature type="domain" description="DUF1206" evidence="2">
    <location>
        <begin position="111"/>
        <end position="179"/>
    </location>
</feature>
<dbReference type="OrthoDB" id="4552598at2"/>
<dbReference type="InterPro" id="IPR009597">
    <property type="entry name" value="DUF1206"/>
</dbReference>
<feature type="domain" description="DUF1206" evidence="2">
    <location>
        <begin position="204"/>
        <end position="272"/>
    </location>
</feature>
<dbReference type="Proteomes" id="UP000231693">
    <property type="component" value="Unassembled WGS sequence"/>
</dbReference>
<evidence type="ECO:0000313" key="4">
    <source>
        <dbReference type="Proteomes" id="UP000231693"/>
    </source>
</evidence>
<dbReference type="RefSeq" id="WP_100422655.1">
    <property type="nucleotide sequence ID" value="NZ_BOOX01000002.1"/>
</dbReference>
<name>A0A2M9CPZ5_9CELL</name>
<comment type="caution">
    <text evidence="3">The sequence shown here is derived from an EMBL/GenBank/DDBJ whole genome shotgun (WGS) entry which is preliminary data.</text>
</comment>
<protein>
    <submittedName>
        <fullName evidence="3">Uncharacterized protein DUF1206</fullName>
    </submittedName>
</protein>
<organism evidence="3 4">
    <name type="scientific">Sediminihabitans luteus</name>
    <dbReference type="NCBI Taxonomy" id="1138585"/>
    <lineage>
        <taxon>Bacteria</taxon>
        <taxon>Bacillati</taxon>
        <taxon>Actinomycetota</taxon>
        <taxon>Actinomycetes</taxon>
        <taxon>Micrococcales</taxon>
        <taxon>Cellulomonadaceae</taxon>
        <taxon>Sediminihabitans</taxon>
    </lineage>
</organism>
<reference evidence="3 4" key="1">
    <citation type="submission" date="2017-11" db="EMBL/GenBank/DDBJ databases">
        <title>Genomic Encyclopedia of Archaeal and Bacterial Type Strains, Phase II (KMG-II): From Individual Species to Whole Genera.</title>
        <authorList>
            <person name="Goeker M."/>
        </authorList>
    </citation>
    <scope>NUCLEOTIDE SEQUENCE [LARGE SCALE GENOMIC DNA]</scope>
    <source>
        <strain evidence="3 4">DSM 25478</strain>
    </source>
</reference>
<feature type="domain" description="DUF1206" evidence="2">
    <location>
        <begin position="28"/>
        <end position="95"/>
    </location>
</feature>
<feature type="transmembrane region" description="Helical" evidence="1">
    <location>
        <begin position="154"/>
        <end position="175"/>
    </location>
</feature>
<keyword evidence="4" id="KW-1185">Reference proteome</keyword>
<feature type="transmembrane region" description="Helical" evidence="1">
    <location>
        <begin position="73"/>
        <end position="95"/>
    </location>
</feature>
<dbReference type="EMBL" id="PGFE01000002">
    <property type="protein sequence ID" value="PJJ73974.1"/>
    <property type="molecule type" value="Genomic_DNA"/>
</dbReference>
<keyword evidence="1" id="KW-0472">Membrane</keyword>
<evidence type="ECO:0000256" key="1">
    <source>
        <dbReference type="SAM" id="Phobius"/>
    </source>
</evidence>
<sequence>MPTGSSTTPSSAARSANDSKALTTLARVGYVASGLVHLLVGWIAIKVAMGSSGKNADQSGAFQEIASTPGGVAALWAAVVGFVALAVWQVTEAIAGGRSADPKDRTMDRVKAISKAVLYGFLAWTAFRYASGGSTSGGGSKQESLTADLMGSTAGRVAIGVVGLVIVGVGVFHVVKGWRKKFLEDLRGTGGRHVGTAVVRLGQVGYIAKGIALGVLGGLFVAAAVTADPEKAGGLDDALRTIGEQPFGQFLLIATGVGIAAYGVYSFARARFARM</sequence>
<feature type="transmembrane region" description="Helical" evidence="1">
    <location>
        <begin position="24"/>
        <end position="45"/>
    </location>
</feature>
<evidence type="ECO:0000313" key="3">
    <source>
        <dbReference type="EMBL" id="PJJ73974.1"/>
    </source>
</evidence>
<proteinExistence type="predicted"/>
<feature type="transmembrane region" description="Helical" evidence="1">
    <location>
        <begin position="116"/>
        <end position="134"/>
    </location>
</feature>
<keyword evidence="1" id="KW-1133">Transmembrane helix</keyword>
<keyword evidence="1" id="KW-0812">Transmembrane</keyword>
<evidence type="ECO:0000259" key="2">
    <source>
        <dbReference type="Pfam" id="PF06724"/>
    </source>
</evidence>
<dbReference type="Pfam" id="PF06724">
    <property type="entry name" value="DUF1206"/>
    <property type="match status" value="3"/>
</dbReference>
<gene>
    <name evidence="3" type="ORF">CLV28_1460</name>
</gene>
<dbReference type="AlphaFoldDB" id="A0A2M9CPZ5"/>
<accession>A0A2M9CPZ5</accession>